<protein>
    <submittedName>
        <fullName evidence="1">Uncharacterized protein</fullName>
    </submittedName>
</protein>
<evidence type="ECO:0000313" key="1">
    <source>
        <dbReference type="EMBL" id="PON42436.1"/>
    </source>
</evidence>
<dbReference type="EMBL" id="JXTB01000392">
    <property type="protein sequence ID" value="PON42436.1"/>
    <property type="molecule type" value="Genomic_DNA"/>
</dbReference>
<reference evidence="2" key="1">
    <citation type="submission" date="2016-06" db="EMBL/GenBank/DDBJ databases">
        <title>Parallel loss of symbiosis genes in relatives of nitrogen-fixing non-legume Parasponia.</title>
        <authorList>
            <person name="Van Velzen R."/>
            <person name="Holmer R."/>
            <person name="Bu F."/>
            <person name="Rutten L."/>
            <person name="Van Zeijl A."/>
            <person name="Liu W."/>
            <person name="Santuari L."/>
            <person name="Cao Q."/>
            <person name="Sharma T."/>
            <person name="Shen D."/>
            <person name="Roswanjaya Y."/>
            <person name="Wardhani T."/>
            <person name="Kalhor M.S."/>
            <person name="Jansen J."/>
            <person name="Van den Hoogen J."/>
            <person name="Gungor B."/>
            <person name="Hartog M."/>
            <person name="Hontelez J."/>
            <person name="Verver J."/>
            <person name="Yang W.-C."/>
            <person name="Schijlen E."/>
            <person name="Repin R."/>
            <person name="Schilthuizen M."/>
            <person name="Schranz E."/>
            <person name="Heidstra R."/>
            <person name="Miyata K."/>
            <person name="Fedorova E."/>
            <person name="Kohlen W."/>
            <person name="Bisseling T."/>
            <person name="Smit S."/>
            <person name="Geurts R."/>
        </authorList>
    </citation>
    <scope>NUCLEOTIDE SEQUENCE [LARGE SCALE GENOMIC DNA]</scope>
    <source>
        <strain evidence="2">cv. WU1-14</strain>
    </source>
</reference>
<keyword evidence="2" id="KW-1185">Reference proteome</keyword>
<name>A0A2P5B101_PARAD</name>
<accession>A0A2P5B101</accession>
<comment type="caution">
    <text evidence="1">The sequence shown here is derived from an EMBL/GenBank/DDBJ whole genome shotgun (WGS) entry which is preliminary data.</text>
</comment>
<sequence length="51" mass="5892">MPPDTARSPRSKPLKKMLPIRFFGRCVAVRCRTTTPPARLDSSHRRRQFPA</sequence>
<dbReference type="AlphaFoldDB" id="A0A2P5B101"/>
<gene>
    <name evidence="1" type="ORF">PanWU01x14_281940</name>
</gene>
<proteinExistence type="predicted"/>
<dbReference type="Proteomes" id="UP000237105">
    <property type="component" value="Unassembled WGS sequence"/>
</dbReference>
<organism evidence="1 2">
    <name type="scientific">Parasponia andersonii</name>
    <name type="common">Sponia andersonii</name>
    <dbReference type="NCBI Taxonomy" id="3476"/>
    <lineage>
        <taxon>Eukaryota</taxon>
        <taxon>Viridiplantae</taxon>
        <taxon>Streptophyta</taxon>
        <taxon>Embryophyta</taxon>
        <taxon>Tracheophyta</taxon>
        <taxon>Spermatophyta</taxon>
        <taxon>Magnoliopsida</taxon>
        <taxon>eudicotyledons</taxon>
        <taxon>Gunneridae</taxon>
        <taxon>Pentapetalae</taxon>
        <taxon>rosids</taxon>
        <taxon>fabids</taxon>
        <taxon>Rosales</taxon>
        <taxon>Cannabaceae</taxon>
        <taxon>Parasponia</taxon>
    </lineage>
</organism>
<evidence type="ECO:0000313" key="2">
    <source>
        <dbReference type="Proteomes" id="UP000237105"/>
    </source>
</evidence>
<feature type="non-terminal residue" evidence="1">
    <location>
        <position position="51"/>
    </location>
</feature>